<proteinExistence type="predicted"/>
<accession>A0A7G5IHF8</accession>
<gene>
    <name evidence="2" type="ORF">H3309_16115</name>
</gene>
<sequence length="130" mass="14292">MRFVAKTMLLLALAAPAMAKPLTPEEVKAVADLPASGKVRDCLQLREIQETRPVGKNIIMFRTGVNRWLRSDLPFSCNADSSTTFVIKSSIGNLCSIDTIDVVDPFTKMNRGFCKLGKFTPVAVPKGMKF</sequence>
<feature type="signal peptide" evidence="1">
    <location>
        <begin position="1"/>
        <end position="19"/>
    </location>
</feature>
<dbReference type="Proteomes" id="UP000515292">
    <property type="component" value="Chromosome"/>
</dbReference>
<dbReference type="EMBL" id="CP059851">
    <property type="protein sequence ID" value="QMW22800.1"/>
    <property type="molecule type" value="Genomic_DNA"/>
</dbReference>
<keyword evidence="3" id="KW-1185">Reference proteome</keyword>
<dbReference type="AlphaFoldDB" id="A0A7G5IHF8"/>
<protein>
    <submittedName>
        <fullName evidence="2">Uncharacterized protein</fullName>
    </submittedName>
</protein>
<feature type="chain" id="PRO_5028961559" evidence="1">
    <location>
        <begin position="20"/>
        <end position="130"/>
    </location>
</feature>
<evidence type="ECO:0000256" key="1">
    <source>
        <dbReference type="SAM" id="SignalP"/>
    </source>
</evidence>
<reference evidence="2 3" key="1">
    <citation type="submission" date="2020-07" db="EMBL/GenBank/DDBJ databases">
        <title>Complete genome sequence for Sandaracinobacter sp. M6.</title>
        <authorList>
            <person name="Tang Y."/>
            <person name="Liu Q."/>
            <person name="Guo Z."/>
            <person name="Lei P."/>
            <person name="Huang B."/>
        </authorList>
    </citation>
    <scope>NUCLEOTIDE SEQUENCE [LARGE SCALE GENOMIC DNA]</scope>
    <source>
        <strain evidence="2 3">M6</strain>
    </source>
</reference>
<organism evidence="2 3">
    <name type="scientific">Sandaracinobacteroides saxicola</name>
    <dbReference type="NCBI Taxonomy" id="2759707"/>
    <lineage>
        <taxon>Bacteria</taxon>
        <taxon>Pseudomonadati</taxon>
        <taxon>Pseudomonadota</taxon>
        <taxon>Alphaproteobacteria</taxon>
        <taxon>Sphingomonadales</taxon>
        <taxon>Sphingosinicellaceae</taxon>
        <taxon>Sandaracinobacteroides</taxon>
    </lineage>
</organism>
<keyword evidence="1" id="KW-0732">Signal</keyword>
<dbReference type="KEGG" id="sand:H3309_16115"/>
<evidence type="ECO:0000313" key="3">
    <source>
        <dbReference type="Proteomes" id="UP000515292"/>
    </source>
</evidence>
<name>A0A7G5IHF8_9SPHN</name>
<evidence type="ECO:0000313" key="2">
    <source>
        <dbReference type="EMBL" id="QMW22800.1"/>
    </source>
</evidence>
<dbReference type="RefSeq" id="WP_182296040.1">
    <property type="nucleotide sequence ID" value="NZ_CP059851.1"/>
</dbReference>